<dbReference type="Proteomes" id="UP000184550">
    <property type="component" value="Unassembled WGS sequence"/>
</dbReference>
<name>A0A7Z9BEY2_9CYAN</name>
<dbReference type="EMBL" id="CZCU02000046">
    <property type="protein sequence ID" value="VXD11185.1"/>
    <property type="molecule type" value="Genomic_DNA"/>
</dbReference>
<organism evidence="1 2">
    <name type="scientific">Planktothrix serta PCC 8927</name>
    <dbReference type="NCBI Taxonomy" id="671068"/>
    <lineage>
        <taxon>Bacteria</taxon>
        <taxon>Bacillati</taxon>
        <taxon>Cyanobacteriota</taxon>
        <taxon>Cyanophyceae</taxon>
        <taxon>Oscillatoriophycideae</taxon>
        <taxon>Oscillatoriales</taxon>
        <taxon>Microcoleaceae</taxon>
        <taxon>Planktothrix</taxon>
    </lineage>
</organism>
<gene>
    <name evidence="1" type="ORF">PL8927_140041</name>
</gene>
<comment type="caution">
    <text evidence="1">The sequence shown here is derived from an EMBL/GenBank/DDBJ whole genome shotgun (WGS) entry which is preliminary data.</text>
</comment>
<evidence type="ECO:0000313" key="2">
    <source>
        <dbReference type="Proteomes" id="UP000184550"/>
    </source>
</evidence>
<accession>A0A7Z9BEY2</accession>
<protein>
    <submittedName>
        <fullName evidence="1">Uncharacterized protein</fullName>
    </submittedName>
</protein>
<proteinExistence type="predicted"/>
<dbReference type="AlphaFoldDB" id="A0A7Z9BEY2"/>
<reference evidence="1" key="1">
    <citation type="submission" date="2019-10" db="EMBL/GenBank/DDBJ databases">
        <authorList>
            <consortium name="Genoscope - CEA"/>
            <person name="William W."/>
        </authorList>
    </citation>
    <scope>NUCLEOTIDE SEQUENCE [LARGE SCALE GENOMIC DNA]</scope>
    <source>
        <strain evidence="1">BBR_PRJEB10992</strain>
    </source>
</reference>
<sequence>MISNYLPKPALSSQAIALKRRGAGLVRLLIRIEDNYRTRPYILLWKKCDRI</sequence>
<evidence type="ECO:0000313" key="1">
    <source>
        <dbReference type="EMBL" id="VXD11185.1"/>
    </source>
</evidence>
<keyword evidence="2" id="KW-1185">Reference proteome</keyword>